<evidence type="ECO:0000313" key="2">
    <source>
        <dbReference type="EMBL" id="KAF9884794.1"/>
    </source>
</evidence>
<feature type="region of interest" description="Disordered" evidence="1">
    <location>
        <begin position="1"/>
        <end position="73"/>
    </location>
</feature>
<protein>
    <submittedName>
        <fullName evidence="2">Uncharacterized protein</fullName>
    </submittedName>
</protein>
<dbReference type="EMBL" id="VCAU01000111">
    <property type="protein sequence ID" value="KAF9884794.1"/>
    <property type="molecule type" value="Genomic_DNA"/>
</dbReference>
<evidence type="ECO:0000313" key="3">
    <source>
        <dbReference type="Proteomes" id="UP001194746"/>
    </source>
</evidence>
<comment type="caution">
    <text evidence="2">The sequence shown here is derived from an EMBL/GenBank/DDBJ whole genome shotgun (WGS) entry which is preliminary data.</text>
</comment>
<gene>
    <name evidence="2" type="ORF">FE257_001210</name>
</gene>
<reference evidence="2" key="1">
    <citation type="journal article" date="2019" name="Beilstein J. Org. Chem.">
        <title>Nanangenines: drimane sesquiterpenoids as the dominant metabolite cohort of a novel Australian fungus, Aspergillus nanangensis.</title>
        <authorList>
            <person name="Lacey H.J."/>
            <person name="Gilchrist C.L.M."/>
            <person name="Crombie A."/>
            <person name="Kalaitzis J.A."/>
            <person name="Vuong D."/>
            <person name="Rutledge P.J."/>
            <person name="Turner P."/>
            <person name="Pitt J.I."/>
            <person name="Lacey E."/>
            <person name="Chooi Y.H."/>
            <person name="Piggott A.M."/>
        </authorList>
    </citation>
    <scope>NUCLEOTIDE SEQUENCE</scope>
    <source>
        <strain evidence="2">MST-FP2251</strain>
    </source>
</reference>
<reference evidence="2" key="2">
    <citation type="submission" date="2020-02" db="EMBL/GenBank/DDBJ databases">
        <authorList>
            <person name="Gilchrist C.L.M."/>
            <person name="Chooi Y.-H."/>
        </authorList>
    </citation>
    <scope>NUCLEOTIDE SEQUENCE</scope>
    <source>
        <strain evidence="2">MST-FP2251</strain>
    </source>
</reference>
<evidence type="ECO:0000256" key="1">
    <source>
        <dbReference type="SAM" id="MobiDB-lite"/>
    </source>
</evidence>
<accession>A0AAD4CE28</accession>
<dbReference type="AlphaFoldDB" id="A0AAD4CE28"/>
<proteinExistence type="predicted"/>
<name>A0AAD4CE28_ASPNN</name>
<dbReference type="Proteomes" id="UP001194746">
    <property type="component" value="Unassembled WGS sequence"/>
</dbReference>
<keyword evidence="3" id="KW-1185">Reference proteome</keyword>
<feature type="compositionally biased region" description="Polar residues" evidence="1">
    <location>
        <begin position="1"/>
        <end position="26"/>
    </location>
</feature>
<organism evidence="2 3">
    <name type="scientific">Aspergillus nanangensis</name>
    <dbReference type="NCBI Taxonomy" id="2582783"/>
    <lineage>
        <taxon>Eukaryota</taxon>
        <taxon>Fungi</taxon>
        <taxon>Dikarya</taxon>
        <taxon>Ascomycota</taxon>
        <taxon>Pezizomycotina</taxon>
        <taxon>Eurotiomycetes</taxon>
        <taxon>Eurotiomycetidae</taxon>
        <taxon>Eurotiales</taxon>
        <taxon>Aspergillaceae</taxon>
        <taxon>Aspergillus</taxon>
        <taxon>Aspergillus subgen. Circumdati</taxon>
    </lineage>
</organism>
<sequence>MSNIRAPSDQETNYGTTTAKDPNNQGAYHIAPYRNKQCQLDDGGPGLPDAVHHDDAKGPGSEESNRNVGVGYSPDVADPITRLHGVVDEIHKHKLWELVRLCLDWDGD</sequence>